<reference evidence="7 8" key="1">
    <citation type="journal article" date="2017" name="BMC Biol.">
        <title>Genomic innovations, transcriptional plasticity and gene loss underlying the evolution and divergence of two highly polyphagous and invasive Helicoverpa pest species.</title>
        <authorList>
            <person name="Pearce S.L."/>
            <person name="Clarke D.F."/>
            <person name="East P.D."/>
            <person name="Elfekih S."/>
            <person name="Gordon K.H."/>
            <person name="Jermiin L.S."/>
            <person name="McGaughran A."/>
            <person name="Oakeshott J.G."/>
            <person name="Papanikolaou A."/>
            <person name="Perera O.P."/>
            <person name="Rane R.V."/>
            <person name="Richards S."/>
            <person name="Tay W.T."/>
            <person name="Walsh T.K."/>
            <person name="Anderson A."/>
            <person name="Anderson C.J."/>
            <person name="Asgari S."/>
            <person name="Board P.G."/>
            <person name="Bretschneider A."/>
            <person name="Campbell P.M."/>
            <person name="Chertemps T."/>
            <person name="Christeller J.T."/>
            <person name="Coppin C.W."/>
            <person name="Downes S.J."/>
            <person name="Duan G."/>
            <person name="Farnsworth C.A."/>
            <person name="Good R.T."/>
            <person name="Han L.B."/>
            <person name="Han Y.C."/>
            <person name="Hatje K."/>
            <person name="Horne I."/>
            <person name="Huang Y.P."/>
            <person name="Hughes D.S."/>
            <person name="Jacquin-Joly E."/>
            <person name="James W."/>
            <person name="Jhangiani S."/>
            <person name="Kollmar M."/>
            <person name="Kuwar S.S."/>
            <person name="Li S."/>
            <person name="Liu N.Y."/>
            <person name="Maibeche M.T."/>
            <person name="Miller J.R."/>
            <person name="Montagne N."/>
            <person name="Perry T."/>
            <person name="Qu J."/>
            <person name="Song S.V."/>
            <person name="Sutton G.G."/>
            <person name="Vogel H."/>
            <person name="Walenz B.P."/>
            <person name="Xu W."/>
            <person name="Zhang H.J."/>
            <person name="Zou Z."/>
            <person name="Batterham P."/>
            <person name="Edwards O.R."/>
            <person name="Feyereisen R."/>
            <person name="Gibbs R.A."/>
            <person name="Heckel D.G."/>
            <person name="McGrath A."/>
            <person name="Robin C."/>
            <person name="Scherer S.E."/>
            <person name="Worley K.C."/>
            <person name="Wu Y.D."/>
        </authorList>
    </citation>
    <scope>NUCLEOTIDE SEQUENCE [LARGE SCALE GENOMIC DNA]</scope>
    <source>
        <strain evidence="7">Harm_GR_Male_#8</strain>
        <tissue evidence="7">Whole organism</tissue>
    </source>
</reference>
<dbReference type="InterPro" id="IPR043502">
    <property type="entry name" value="DNA/RNA_pol_sf"/>
</dbReference>
<dbReference type="Gene3D" id="2.40.70.10">
    <property type="entry name" value="Acid Proteases"/>
    <property type="match status" value="1"/>
</dbReference>
<gene>
    <name evidence="7" type="primary">HaOG213354</name>
    <name evidence="7" type="ORF">B5X24_HaOG213354</name>
</gene>
<dbReference type="Pfam" id="PF19259">
    <property type="entry name" value="Ty3_capsid"/>
    <property type="match status" value="1"/>
</dbReference>
<evidence type="ECO:0000313" key="8">
    <source>
        <dbReference type="Proteomes" id="UP000249218"/>
    </source>
</evidence>
<evidence type="ECO:0000256" key="1">
    <source>
        <dbReference type="ARBA" id="ARBA00022679"/>
    </source>
</evidence>
<dbReference type="InterPro" id="IPR045358">
    <property type="entry name" value="Ty3_capsid"/>
</dbReference>
<dbReference type="InterPro" id="IPR021109">
    <property type="entry name" value="Peptidase_aspartic_dom_sf"/>
</dbReference>
<dbReference type="SUPFAM" id="SSF50630">
    <property type="entry name" value="Acid proteases"/>
    <property type="match status" value="1"/>
</dbReference>
<protein>
    <recommendedName>
        <fullName evidence="6">CCHC-type domain-containing protein</fullName>
    </recommendedName>
</protein>
<dbReference type="EMBL" id="KZ150309">
    <property type="protein sequence ID" value="PZC71472.1"/>
    <property type="molecule type" value="Genomic_DNA"/>
</dbReference>
<feature type="domain" description="CCHC-type" evidence="6">
    <location>
        <begin position="279"/>
        <end position="295"/>
    </location>
</feature>
<dbReference type="SUPFAM" id="SSF56672">
    <property type="entry name" value="DNA/RNA polymerases"/>
    <property type="match status" value="1"/>
</dbReference>
<accession>A0A2W1B5D1</accession>
<organism evidence="7 8">
    <name type="scientific">Helicoverpa armigera</name>
    <name type="common">Cotton bollworm</name>
    <name type="synonym">Heliothis armigera</name>
    <dbReference type="NCBI Taxonomy" id="29058"/>
    <lineage>
        <taxon>Eukaryota</taxon>
        <taxon>Metazoa</taxon>
        <taxon>Ecdysozoa</taxon>
        <taxon>Arthropoda</taxon>
        <taxon>Hexapoda</taxon>
        <taxon>Insecta</taxon>
        <taxon>Pterygota</taxon>
        <taxon>Neoptera</taxon>
        <taxon>Endopterygota</taxon>
        <taxon>Lepidoptera</taxon>
        <taxon>Glossata</taxon>
        <taxon>Ditrysia</taxon>
        <taxon>Noctuoidea</taxon>
        <taxon>Noctuidae</taxon>
        <taxon>Heliothinae</taxon>
        <taxon>Helicoverpa</taxon>
    </lineage>
</organism>
<keyword evidence="1" id="KW-0808">Transferase</keyword>
<feature type="region of interest" description="Disordered" evidence="5">
    <location>
        <begin position="243"/>
        <end position="273"/>
    </location>
</feature>
<sequence length="644" mass="70185">MVLTRSRAASPASAAAQSEDLAPPLAPAPDSHPRGAAPAQMENAQAVAGSAPVAMTTDQLLLLIERLSNRRDPVSTPVYSGHFAKCTARFDGDKASDVLAFIDAVETYKECVRVDDANALRGLPMLLTGLAATWWQGVKETTYTWHDAVEALKATFGPRLPPHKIYRKIFEREQRNDESTDIFVCHVRALIAQLPPSSLSEVVQLDMVYGLLKHRIREKVARSSFGTFAELVAEARRVEDILDEGRPRPAPAVVKPSTSAAAPSSPVRSSASVPKARPQCNYCKQFGHLKEACEKLAKKAADVKASSAPAPTPIITCFGCGAPGVIRSNCPACKEKKSVVSSSVFQSVSASDTRLDSRVRPILEVEVYGVIGRLVLDTGAKHCIGSVSLRAHLVNNGQTFTNVFTELKYADGRVCAQIVETAQVNVTVRGVTLNVVFLMLPNATDSLLGMNFIRDAGMVLDFCRDEWYLRDNRAPQPIIYEPSALSLSCSSVGLREDEGSHLDATERPRLSDLLNVNADISAPGGGPTDFAVHRIDTGDATPIASPPYHVSPLKKDRRWHWGESESEQCAFEGLKVRLSTSPILRQFNFEEPFVFRTDASSRYSVGDLVLVESHRLSQAAKGFTKTGYNEMRRVSSVTESKIRL</sequence>
<dbReference type="OrthoDB" id="425619at2759"/>
<dbReference type="Gene3D" id="4.10.60.10">
    <property type="entry name" value="Zinc finger, CCHC-type"/>
    <property type="match status" value="1"/>
</dbReference>
<dbReference type="AlphaFoldDB" id="A0A2W1B5D1"/>
<evidence type="ECO:0000256" key="4">
    <source>
        <dbReference type="ARBA" id="ARBA00022759"/>
    </source>
</evidence>
<evidence type="ECO:0000256" key="2">
    <source>
        <dbReference type="ARBA" id="ARBA00022695"/>
    </source>
</evidence>
<keyword evidence="3" id="KW-0540">Nuclease</keyword>
<feature type="domain" description="CCHC-type" evidence="6">
    <location>
        <begin position="316"/>
        <end position="332"/>
    </location>
</feature>
<dbReference type="SMART" id="SM00343">
    <property type="entry name" value="ZnF_C2HC"/>
    <property type="match status" value="2"/>
</dbReference>
<evidence type="ECO:0000259" key="6">
    <source>
        <dbReference type="SMART" id="SM00343"/>
    </source>
</evidence>
<dbReference type="InterPro" id="IPR050951">
    <property type="entry name" value="Retrovirus_Pol_polyprotein"/>
</dbReference>
<dbReference type="PANTHER" id="PTHR37984:SF5">
    <property type="entry name" value="PROTEIN NYNRIN-LIKE"/>
    <property type="match status" value="1"/>
</dbReference>
<keyword evidence="4" id="KW-0255">Endonuclease</keyword>
<evidence type="ECO:0000313" key="7">
    <source>
        <dbReference type="EMBL" id="PZC71472.1"/>
    </source>
</evidence>
<dbReference type="GO" id="GO:0004519">
    <property type="term" value="F:endonuclease activity"/>
    <property type="evidence" value="ECO:0007669"/>
    <property type="project" value="UniProtKB-KW"/>
</dbReference>
<keyword evidence="2" id="KW-0548">Nucleotidyltransferase</keyword>
<evidence type="ECO:0000256" key="5">
    <source>
        <dbReference type="SAM" id="MobiDB-lite"/>
    </source>
</evidence>
<keyword evidence="4" id="KW-0378">Hydrolase</keyword>
<dbReference type="GO" id="GO:0016779">
    <property type="term" value="F:nucleotidyltransferase activity"/>
    <property type="evidence" value="ECO:0007669"/>
    <property type="project" value="UniProtKB-KW"/>
</dbReference>
<name>A0A2W1B5D1_HELAM</name>
<dbReference type="GO" id="GO:0003676">
    <property type="term" value="F:nucleic acid binding"/>
    <property type="evidence" value="ECO:0007669"/>
    <property type="project" value="InterPro"/>
</dbReference>
<feature type="region of interest" description="Disordered" evidence="5">
    <location>
        <begin position="1"/>
        <end position="50"/>
    </location>
</feature>
<dbReference type="GO" id="GO:0008270">
    <property type="term" value="F:zinc ion binding"/>
    <property type="evidence" value="ECO:0007669"/>
    <property type="project" value="InterPro"/>
</dbReference>
<dbReference type="GO" id="GO:0071897">
    <property type="term" value="P:DNA biosynthetic process"/>
    <property type="evidence" value="ECO:0007669"/>
    <property type="project" value="UniProtKB-ARBA"/>
</dbReference>
<proteinExistence type="predicted"/>
<evidence type="ECO:0000256" key="3">
    <source>
        <dbReference type="ARBA" id="ARBA00022722"/>
    </source>
</evidence>
<dbReference type="Proteomes" id="UP000249218">
    <property type="component" value="Unassembled WGS sequence"/>
</dbReference>
<feature type="compositionally biased region" description="Low complexity" evidence="5">
    <location>
        <begin position="251"/>
        <end position="273"/>
    </location>
</feature>
<dbReference type="PANTHER" id="PTHR37984">
    <property type="entry name" value="PROTEIN CBG26694"/>
    <property type="match status" value="1"/>
</dbReference>
<feature type="compositionally biased region" description="Low complexity" evidence="5">
    <location>
        <begin position="1"/>
        <end position="23"/>
    </location>
</feature>
<dbReference type="InterPro" id="IPR001878">
    <property type="entry name" value="Znf_CCHC"/>
</dbReference>
<keyword evidence="8" id="KW-1185">Reference proteome</keyword>